<keyword evidence="6" id="KW-0653">Protein transport</keyword>
<evidence type="ECO:0000256" key="6">
    <source>
        <dbReference type="ARBA" id="ARBA00022927"/>
    </source>
</evidence>
<dbReference type="RefSeq" id="XP_031022964.1">
    <property type="nucleotide sequence ID" value="XM_031171070.1"/>
</dbReference>
<keyword evidence="10" id="KW-1185">Reference proteome</keyword>
<dbReference type="GO" id="GO:0005737">
    <property type="term" value="C:cytoplasm"/>
    <property type="evidence" value="ECO:0007669"/>
    <property type="project" value="UniProtKB-SubCell"/>
</dbReference>
<dbReference type="Gene3D" id="1.25.10.10">
    <property type="entry name" value="Leucine-rich Repeat Variant"/>
    <property type="match status" value="1"/>
</dbReference>
<dbReference type="OrthoDB" id="10261013at2759"/>
<dbReference type="Proteomes" id="UP000319731">
    <property type="component" value="Unassembled WGS sequence"/>
</dbReference>
<dbReference type="GO" id="GO:0006611">
    <property type="term" value="P:protein export from nucleus"/>
    <property type="evidence" value="ECO:0007669"/>
    <property type="project" value="InterPro"/>
</dbReference>
<name>A0A507C0R4_9FUNG</name>
<evidence type="ECO:0000259" key="8">
    <source>
        <dbReference type="Pfam" id="PF08389"/>
    </source>
</evidence>
<proteinExistence type="inferred from homology"/>
<sequence length="1092" mass="122242">MDVPALVLEFFLNPHTLPDRKAYIEQTLTEFKSRPDAYRLALPFLADTTDPHVAWFGLSVYEGCVSKWSQIDAGERRELRSLFWNKLTSNHNTMPPFLLNKMVKLVVDIAKQEFPNEDPDFFVNIYALQLPSLSLCLTMLKIVAEEFSQSGRQDVPAARKRELDILLKQQVSNILAIAVDVLARIYQSLLVSSSTSTPAGSPSEAAFAGGMSLYSPLKLPDGTSFPHVGISPTRPRNSPYGHDMFVHGGRISSENATTSGLALEVIQTLFAFIPLEQSTSTYLPNTMDMLFKFSQLNDDSTVALGTLAIACLNELMARNYVPPGPFVDFLLNVSVQMCELMRFLTDESPLSTAPRLADVDEAYKSKCIEFIQYFMSQHFSRAQGQFPVESFLELLFKFTFLQTSADGFQACLKIWDVFLDFLATQKENASATRQAKKYIFWNECSAPDNTHLQLSRYQECVHSLIRAITKRCRHSENAEELEELSERVETDELGQSATALDVFRNNCVDLVVKAADLYPVYVLQYFYSLLESDMTAVAAQNLKPDAMCTTIKDLTTISIFFGRLAPLFTSNVEVASSVTVIFDKLLGLLQQVQPLANTGGVVGSVATDLEKQLFQMLVLNIHWIAMVNAMTRDNAEKASQFKDFVVRMVSLSLISLGQQSPDVAYSGSSFMISLTRTVKPDIGETPVMVDLIRNVHVQSLPYRTDVLRNVYTFITNLFTLSQSIKPDESEWTARAGMFRSFCGGFVVALMSENGQVLDKTRVIHSLNCLCGVFQSVKDAQTLSKNVALEGVGVLIPHLPGLVSMYSNDMDVLPTLLETVLMLFQSLSKQLLRLDNANGMAAIIQAVLQQAANMSTSTSNAIVGEVVTSLCLLFTTIVEDSSKVTIRFLPDIIASVVYTIHPKYLTSDIDALAPARTAFYDLVYKILLVHWRYFFGSQVNRMLGKSEEESKHRGEFMALVQIIAESFKHSDISVFKQNLSVLESLNDKCQLYAKIRDDALVPFQHLFLTMLISKSHDFLREDVITQVLSHMILTDLAMFQSTTIPQFVNQHCGRMRREDQEVLGGYLVAIRDAHSCMDNLNLLVNDYAYFASR</sequence>
<organism evidence="9 10">
    <name type="scientific">Synchytrium microbalum</name>
    <dbReference type="NCBI Taxonomy" id="1806994"/>
    <lineage>
        <taxon>Eukaryota</taxon>
        <taxon>Fungi</taxon>
        <taxon>Fungi incertae sedis</taxon>
        <taxon>Chytridiomycota</taxon>
        <taxon>Chytridiomycota incertae sedis</taxon>
        <taxon>Chytridiomycetes</taxon>
        <taxon>Synchytriales</taxon>
        <taxon>Synchytriaceae</taxon>
        <taxon>Synchytrium</taxon>
    </lineage>
</organism>
<evidence type="ECO:0000313" key="9">
    <source>
        <dbReference type="EMBL" id="TPX31556.1"/>
    </source>
</evidence>
<gene>
    <name evidence="9" type="ORF">SmJEL517_g05143</name>
</gene>
<comment type="subcellular location">
    <subcellularLocation>
        <location evidence="2">Cytoplasm</location>
    </subcellularLocation>
    <subcellularLocation>
        <location evidence="1">Nucleus</location>
    </subcellularLocation>
</comment>
<evidence type="ECO:0000256" key="5">
    <source>
        <dbReference type="ARBA" id="ARBA00022490"/>
    </source>
</evidence>
<feature type="domain" description="Exportin-1/Importin-beta-like" evidence="8">
    <location>
        <begin position="95"/>
        <end position="187"/>
    </location>
</feature>
<dbReference type="PANTHER" id="PTHR21452:SF4">
    <property type="entry name" value="EXPORTIN-6"/>
    <property type="match status" value="1"/>
</dbReference>
<dbReference type="InterPro" id="IPR016024">
    <property type="entry name" value="ARM-type_fold"/>
</dbReference>
<dbReference type="GO" id="GO:0005634">
    <property type="term" value="C:nucleus"/>
    <property type="evidence" value="ECO:0007669"/>
    <property type="project" value="UniProtKB-SubCell"/>
</dbReference>
<dbReference type="GO" id="GO:0005049">
    <property type="term" value="F:nuclear export signal receptor activity"/>
    <property type="evidence" value="ECO:0007669"/>
    <property type="project" value="InterPro"/>
</dbReference>
<keyword evidence="5" id="KW-0963">Cytoplasm</keyword>
<keyword evidence="7" id="KW-0539">Nucleus</keyword>
<dbReference type="InterPro" id="IPR040016">
    <property type="entry name" value="XPO6"/>
</dbReference>
<evidence type="ECO:0000313" key="10">
    <source>
        <dbReference type="Proteomes" id="UP000319731"/>
    </source>
</evidence>
<evidence type="ECO:0000256" key="4">
    <source>
        <dbReference type="ARBA" id="ARBA00022448"/>
    </source>
</evidence>
<dbReference type="PANTHER" id="PTHR21452">
    <property type="entry name" value="EXPORTIN-6"/>
    <property type="match status" value="1"/>
</dbReference>
<dbReference type="STRING" id="1806994.A0A507C0R4"/>
<comment type="caution">
    <text evidence="9">The sequence shown here is derived from an EMBL/GenBank/DDBJ whole genome shotgun (WGS) entry which is preliminary data.</text>
</comment>
<dbReference type="Pfam" id="PF08389">
    <property type="entry name" value="Xpo1"/>
    <property type="match status" value="1"/>
</dbReference>
<dbReference type="SUPFAM" id="SSF48371">
    <property type="entry name" value="ARM repeat"/>
    <property type="match status" value="1"/>
</dbReference>
<protein>
    <recommendedName>
        <fullName evidence="8">Exportin-1/Importin-beta-like domain-containing protein</fullName>
    </recommendedName>
</protein>
<comment type="similarity">
    <text evidence="3">Belongs to the exportin family.</text>
</comment>
<accession>A0A507C0R4</accession>
<dbReference type="InterPro" id="IPR011989">
    <property type="entry name" value="ARM-like"/>
</dbReference>
<dbReference type="EMBL" id="QEAO01000043">
    <property type="protein sequence ID" value="TPX31556.1"/>
    <property type="molecule type" value="Genomic_DNA"/>
</dbReference>
<evidence type="ECO:0000256" key="2">
    <source>
        <dbReference type="ARBA" id="ARBA00004496"/>
    </source>
</evidence>
<keyword evidence="4" id="KW-0813">Transport</keyword>
<dbReference type="GeneID" id="42006367"/>
<evidence type="ECO:0000256" key="3">
    <source>
        <dbReference type="ARBA" id="ARBA00009466"/>
    </source>
</evidence>
<evidence type="ECO:0000256" key="7">
    <source>
        <dbReference type="ARBA" id="ARBA00023242"/>
    </source>
</evidence>
<reference evidence="9 10" key="1">
    <citation type="journal article" date="2019" name="Sci. Rep.">
        <title>Comparative genomics of chytrid fungi reveal insights into the obligate biotrophic and pathogenic lifestyle of Synchytrium endobioticum.</title>
        <authorList>
            <person name="van de Vossenberg B.T.L.H."/>
            <person name="Warris S."/>
            <person name="Nguyen H.D.T."/>
            <person name="van Gent-Pelzer M.P.E."/>
            <person name="Joly D.L."/>
            <person name="van de Geest H.C."/>
            <person name="Bonants P.J.M."/>
            <person name="Smith D.S."/>
            <person name="Levesque C.A."/>
            <person name="van der Lee T.A.J."/>
        </authorList>
    </citation>
    <scope>NUCLEOTIDE SEQUENCE [LARGE SCALE GENOMIC DNA]</scope>
    <source>
        <strain evidence="9 10">JEL517</strain>
    </source>
</reference>
<dbReference type="InterPro" id="IPR013598">
    <property type="entry name" value="Exportin-1/Importin-b-like"/>
</dbReference>
<evidence type="ECO:0000256" key="1">
    <source>
        <dbReference type="ARBA" id="ARBA00004123"/>
    </source>
</evidence>
<dbReference type="AlphaFoldDB" id="A0A507C0R4"/>